<feature type="region of interest" description="Disordered" evidence="1">
    <location>
        <begin position="1"/>
        <end position="20"/>
    </location>
</feature>
<name>A0ABT8SLF1_9CAUL</name>
<gene>
    <name evidence="3" type="ORF">Q0812_08115</name>
</gene>
<dbReference type="InterPro" id="IPR021730">
    <property type="entry name" value="YdbH"/>
</dbReference>
<protein>
    <submittedName>
        <fullName evidence="3">YdbH domain-containing protein</fullName>
    </submittedName>
</protein>
<dbReference type="Pfam" id="PF11739">
    <property type="entry name" value="YdbH-like"/>
    <property type="match status" value="1"/>
</dbReference>
<keyword evidence="2" id="KW-0812">Transmembrane</keyword>
<evidence type="ECO:0000313" key="3">
    <source>
        <dbReference type="EMBL" id="MDO1559392.1"/>
    </source>
</evidence>
<sequence length="1022" mass="107529">MDEPASPVPDQAEPTRRARPRRGRLAGRALLLAGIAVVAIAGTAWLARRAAADRALTDWLARNGVEAEVEIDRLELDGAVGSILVGDPRDPELRVERVEIDYGVAWPWARGGFSVTPERIRLVRPQVKARLTEQGLSFGSLDPLIEELTSRPSDPEAPKPEILVEGGRGRLLTEWGPITGTFDARLAEGRLNRLAAGLRSASLDFGETDVVTGPLSLRLRRQGERLDVELEGTVTSLTGPLGSLRGAEAALELEAPYPDLERRSADGALAGSLALRAEGGVLGGASAETVQSLIRFEGQARGGWADLDLSLTVAGDATADALTTPDVRMNALAADFGRGELQLSRAADHLSWRFTGPIRAQAGLWRTGDLTLRNAATTSRLTATNDRISLSGAWSGRGAWTAMGPPEAGDIAQIAALKRALGDFGLEAPRLNLTIAGGRTAATLGAPLILSPASGGRVTVTQAGGPVYDSARSGGALNLQMEGGELPQGDVRVTRWRMGGGGFDADVDGRIGWDFDLARGVALEARGRLTATNGVTSFALAGCAPFTVERLELGENDVRALSGRLCPSGGPALRLAGGGWRVGGRIEGGAAEAPFLEMAFTGVEGALTASGAGRNNRLEAPSLVATAHDRAAAERFRPMRLSGPVAMTNGDWRAQLNFRAEARPEPLGTLILTHAGASGVGGLDIHAPEIVFAQDALQPAHLSPLANAVSKADGQAGFDGRVGWSASGLTSDGVLTIPSLDFDSPAGRVSGLSGRVVFDSLVPLSTAPGQSLTARQVTTAAAPLENVEIGFRLTPTALELSGGRFAAADGVVEVEPLSIPLTETTPIQGAVRFEHVQLGQLFAASSFAEKVRMDAVVSGRAPFIWNRGDLTLIDGHLTADQPGRISIAREALTSVSAEGGGEEAQQIGPIQDMAYQAMENLAFDTLSVELNSLPEGRLRMLFDVDGRHDPPQHQEIRLTLGELISRRFLDNGRTLPLPSDTPVDLTLDVTLNLDQLLEDLAELQRARAGQPSRSAPVQPVER</sequence>
<keyword evidence="2" id="KW-1133">Transmembrane helix</keyword>
<proteinExistence type="predicted"/>
<evidence type="ECO:0000256" key="2">
    <source>
        <dbReference type="SAM" id="Phobius"/>
    </source>
</evidence>
<evidence type="ECO:0000256" key="1">
    <source>
        <dbReference type="SAM" id="MobiDB-lite"/>
    </source>
</evidence>
<accession>A0ABT8SLF1</accession>
<dbReference type="RefSeq" id="WP_302109824.1">
    <property type="nucleotide sequence ID" value="NZ_JAUKTR010000003.1"/>
</dbReference>
<keyword evidence="2" id="KW-0472">Membrane</keyword>
<reference evidence="3" key="1">
    <citation type="submission" date="2023-07" db="EMBL/GenBank/DDBJ databases">
        <title>Brevundimonas soil sp. nov., isolated from the soil of chemical plant.</title>
        <authorList>
            <person name="Wu N."/>
        </authorList>
    </citation>
    <scope>NUCLEOTIDE SEQUENCE</scope>
    <source>
        <strain evidence="3">XZ-24</strain>
    </source>
</reference>
<evidence type="ECO:0000313" key="4">
    <source>
        <dbReference type="Proteomes" id="UP001169063"/>
    </source>
</evidence>
<dbReference type="Proteomes" id="UP001169063">
    <property type="component" value="Unassembled WGS sequence"/>
</dbReference>
<dbReference type="EMBL" id="JAUKTR010000003">
    <property type="protein sequence ID" value="MDO1559392.1"/>
    <property type="molecule type" value="Genomic_DNA"/>
</dbReference>
<feature type="transmembrane region" description="Helical" evidence="2">
    <location>
        <begin position="25"/>
        <end position="47"/>
    </location>
</feature>
<organism evidence="3 4">
    <name type="scientific">Peiella sedimenti</name>
    <dbReference type="NCBI Taxonomy" id="3061083"/>
    <lineage>
        <taxon>Bacteria</taxon>
        <taxon>Pseudomonadati</taxon>
        <taxon>Pseudomonadota</taxon>
        <taxon>Alphaproteobacteria</taxon>
        <taxon>Caulobacterales</taxon>
        <taxon>Caulobacteraceae</taxon>
        <taxon>Peiella</taxon>
    </lineage>
</organism>
<comment type="caution">
    <text evidence="3">The sequence shown here is derived from an EMBL/GenBank/DDBJ whole genome shotgun (WGS) entry which is preliminary data.</text>
</comment>
<keyword evidence="4" id="KW-1185">Reference proteome</keyword>